<organism evidence="1 2">
    <name type="scientific">Thomasclavelia spiroformis</name>
    <dbReference type="NCBI Taxonomy" id="29348"/>
    <lineage>
        <taxon>Bacteria</taxon>
        <taxon>Bacillati</taxon>
        <taxon>Bacillota</taxon>
        <taxon>Erysipelotrichia</taxon>
        <taxon>Erysipelotrichales</taxon>
        <taxon>Coprobacillaceae</taxon>
        <taxon>Thomasclavelia</taxon>
    </lineage>
</organism>
<dbReference type="Proteomes" id="UP000261087">
    <property type="component" value="Unassembled WGS sequence"/>
</dbReference>
<reference evidence="1 2" key="1">
    <citation type="submission" date="2018-08" db="EMBL/GenBank/DDBJ databases">
        <title>A genome reference for cultivated species of the human gut microbiota.</title>
        <authorList>
            <person name="Zou Y."/>
            <person name="Xue W."/>
            <person name="Luo G."/>
        </authorList>
    </citation>
    <scope>NUCLEOTIDE SEQUENCE [LARGE SCALE GENOMIC DNA]</scope>
    <source>
        <strain evidence="1 2">OM02-6</strain>
    </source>
</reference>
<dbReference type="AlphaFoldDB" id="A0A3E5FLH1"/>
<dbReference type="EMBL" id="QSVF01000068">
    <property type="protein sequence ID" value="RGO05942.1"/>
    <property type="molecule type" value="Genomic_DNA"/>
</dbReference>
<name>A0A3E5FLH1_9FIRM</name>
<evidence type="ECO:0000313" key="1">
    <source>
        <dbReference type="EMBL" id="RGO05942.1"/>
    </source>
</evidence>
<gene>
    <name evidence="1" type="ORF">DXB31_12215</name>
</gene>
<evidence type="ECO:0000313" key="2">
    <source>
        <dbReference type="Proteomes" id="UP000261087"/>
    </source>
</evidence>
<protein>
    <submittedName>
        <fullName evidence="1">Uncharacterized protein</fullName>
    </submittedName>
</protein>
<proteinExistence type="predicted"/>
<comment type="caution">
    <text evidence="1">The sequence shown here is derived from an EMBL/GenBank/DDBJ whole genome shotgun (WGS) entry which is preliminary data.</text>
</comment>
<sequence length="127" mass="15189">MLKRKLISLFIGNQMENQIIITLLKDGISYILRIEYLCDNDKIKETNHEIDKDLVYWIFCNLRVMVDQNNYIDTNNELANMKIYYGDNKYLEYKLTKKILKCFTGLNDVIKYMYGYIDDSLNKSVFI</sequence>
<accession>A0A3E5FLH1</accession>